<dbReference type="InterPro" id="IPR001853">
    <property type="entry name" value="DSBA-like_thioredoxin_dom"/>
</dbReference>
<sequence length="218" mass="23838">MLKIDYVSDVLCVWAWAAEARNDALLANFDGQIELAPKFINLFGDAQTRIGKGWSDKGGFDGFAKHTEEVAAKFPELTLSPSVWRSTQPTSSMPAHLHLKAAELAGSSQNEVLQLAKALRQAFFEQGRDIGNVEVITDVLASQGINIEALQPYLMDGSAYAALWSDQLLREAQQIKGSPTYIIDGGRQTLFGNVGYRVIEANVKELLKPHTGQGASWC</sequence>
<dbReference type="SUPFAM" id="SSF52833">
    <property type="entry name" value="Thioredoxin-like"/>
    <property type="match status" value="1"/>
</dbReference>
<dbReference type="KEGG" id="vck:PG915_21285"/>
<evidence type="ECO:0000259" key="1">
    <source>
        <dbReference type="Pfam" id="PF01323"/>
    </source>
</evidence>
<dbReference type="Pfam" id="PF01323">
    <property type="entry name" value="DSBA"/>
    <property type="match status" value="1"/>
</dbReference>
<evidence type="ECO:0000313" key="2">
    <source>
        <dbReference type="EMBL" id="XCD17825.1"/>
    </source>
</evidence>
<dbReference type="PANTHER" id="PTHR13887:SF41">
    <property type="entry name" value="THIOREDOXIN SUPERFAMILY PROTEIN"/>
    <property type="match status" value="1"/>
</dbReference>
<dbReference type="AlphaFoldDB" id="A0AAU8BM96"/>
<dbReference type="RefSeq" id="WP_353498998.1">
    <property type="nucleotide sequence ID" value="NZ_CP115921.1"/>
</dbReference>
<organism evidence="2">
    <name type="scientific">Vibrio chaetopteri</name>
    <dbReference type="NCBI Taxonomy" id="3016528"/>
    <lineage>
        <taxon>Bacteria</taxon>
        <taxon>Pseudomonadati</taxon>
        <taxon>Pseudomonadota</taxon>
        <taxon>Gammaproteobacteria</taxon>
        <taxon>Vibrionales</taxon>
        <taxon>Vibrionaceae</taxon>
        <taxon>Vibrio</taxon>
    </lineage>
</organism>
<dbReference type="InterPro" id="IPR036249">
    <property type="entry name" value="Thioredoxin-like_sf"/>
</dbReference>
<accession>A0AAU8BM96</accession>
<dbReference type="GO" id="GO:0016491">
    <property type="term" value="F:oxidoreductase activity"/>
    <property type="evidence" value="ECO:0007669"/>
    <property type="project" value="InterPro"/>
</dbReference>
<proteinExistence type="predicted"/>
<feature type="domain" description="DSBA-like thioredoxin" evidence="1">
    <location>
        <begin position="4"/>
        <end position="200"/>
    </location>
</feature>
<reference evidence="2" key="1">
    <citation type="submission" date="2023-01" db="EMBL/GenBank/DDBJ databases">
        <title>Vibrio sp. CB1-14 genome sequencing.</title>
        <authorList>
            <person name="Otstavnykh N."/>
            <person name="Isaeva M."/>
            <person name="Meleshko D."/>
        </authorList>
    </citation>
    <scope>NUCLEOTIDE SEQUENCE</scope>
    <source>
        <strain evidence="2">CB1-14</strain>
    </source>
</reference>
<protein>
    <submittedName>
        <fullName evidence="2">DsbA family protein</fullName>
    </submittedName>
</protein>
<name>A0AAU8BM96_9VIBR</name>
<gene>
    <name evidence="2" type="ORF">PG915_21285</name>
</gene>
<dbReference type="PANTHER" id="PTHR13887">
    <property type="entry name" value="GLUTATHIONE S-TRANSFERASE KAPPA"/>
    <property type="match status" value="1"/>
</dbReference>
<dbReference type="EMBL" id="CP115921">
    <property type="protein sequence ID" value="XCD17825.1"/>
    <property type="molecule type" value="Genomic_DNA"/>
</dbReference>
<dbReference type="Gene3D" id="3.40.30.10">
    <property type="entry name" value="Glutaredoxin"/>
    <property type="match status" value="1"/>
</dbReference>